<accession>A0ABX0MTI3</accession>
<evidence type="ECO:0000256" key="1">
    <source>
        <dbReference type="SAM" id="SignalP"/>
    </source>
</evidence>
<dbReference type="InterPro" id="IPR012910">
    <property type="entry name" value="Plug_dom"/>
</dbReference>
<evidence type="ECO:0000313" key="4">
    <source>
        <dbReference type="Proteomes" id="UP000610594"/>
    </source>
</evidence>
<evidence type="ECO:0000313" key="3">
    <source>
        <dbReference type="EMBL" id="NHZ61164.1"/>
    </source>
</evidence>
<dbReference type="RefSeq" id="WP_167235424.1">
    <property type="nucleotide sequence ID" value="NZ_WHJF01000004.1"/>
</dbReference>
<organism evidence="3 4">
    <name type="scientific">Massilia genomosp. 1</name>
    <dbReference type="NCBI Taxonomy" id="2609280"/>
    <lineage>
        <taxon>Bacteria</taxon>
        <taxon>Pseudomonadati</taxon>
        <taxon>Pseudomonadota</taxon>
        <taxon>Betaproteobacteria</taxon>
        <taxon>Burkholderiales</taxon>
        <taxon>Oxalobacteraceae</taxon>
        <taxon>Telluria group</taxon>
        <taxon>Massilia</taxon>
    </lineage>
</organism>
<feature type="signal peptide" evidence="1">
    <location>
        <begin position="1"/>
        <end position="30"/>
    </location>
</feature>
<dbReference type="Gene3D" id="2.170.130.10">
    <property type="entry name" value="TonB-dependent receptor, plug domain"/>
    <property type="match status" value="1"/>
</dbReference>
<dbReference type="Proteomes" id="UP000610594">
    <property type="component" value="Unassembled WGS sequence"/>
</dbReference>
<feature type="chain" id="PRO_5045302749" evidence="1">
    <location>
        <begin position="31"/>
        <end position="133"/>
    </location>
</feature>
<comment type="caution">
    <text evidence="3">The sequence shown here is derived from an EMBL/GenBank/DDBJ whole genome shotgun (WGS) entry which is preliminary data.</text>
</comment>
<dbReference type="Pfam" id="PF07715">
    <property type="entry name" value="Plug"/>
    <property type="match status" value="1"/>
</dbReference>
<proteinExistence type="predicted"/>
<dbReference type="PANTHER" id="PTHR47234:SF3">
    <property type="entry name" value="SECRETIN_TONB SHORT N-TERMINAL DOMAIN-CONTAINING PROTEIN"/>
    <property type="match status" value="1"/>
</dbReference>
<evidence type="ECO:0000259" key="2">
    <source>
        <dbReference type="Pfam" id="PF07715"/>
    </source>
</evidence>
<keyword evidence="4" id="KW-1185">Reference proteome</keyword>
<dbReference type="InterPro" id="IPR037066">
    <property type="entry name" value="Plug_dom_sf"/>
</dbReference>
<dbReference type="PANTHER" id="PTHR47234">
    <property type="match status" value="1"/>
</dbReference>
<dbReference type="EMBL" id="WHJF01000004">
    <property type="protein sequence ID" value="NHZ61164.1"/>
    <property type="molecule type" value="Genomic_DNA"/>
</dbReference>
<sequence length="133" mass="13669">MPTPPRFPQPTLLLSSIAIALLALMNQASARQGDGGMTRIDVTGSSIKRLASENALPLTTIKADDLVNRGLTTMSEVATSLTAGATNEPVGGGGGGTMINLRGLNTNRTLVLLNGRRLAKPLATARSTSTSSP</sequence>
<name>A0ABX0MTI3_9BURK</name>
<keyword evidence="3" id="KW-0675">Receptor</keyword>
<protein>
    <submittedName>
        <fullName evidence="3">TonB-dependent receptor plug domain-containing protein</fullName>
    </submittedName>
</protein>
<reference evidence="3 4" key="1">
    <citation type="submission" date="2019-10" db="EMBL/GenBank/DDBJ databases">
        <title>Taxonomy of Antarctic Massilia spp.: description of Massilia rubra sp. nov., Massilia aquatica sp. nov., Massilia mucilaginosa sp. nov., Massilia frigida sp. nov. isolated from streams, lakes and regoliths.</title>
        <authorList>
            <person name="Holochova P."/>
            <person name="Sedlacek I."/>
            <person name="Kralova S."/>
            <person name="Maslanova I."/>
            <person name="Busse H.-J."/>
            <person name="Stankova E."/>
            <person name="Vrbovska V."/>
            <person name="Kovarovic V."/>
            <person name="Bartak M."/>
            <person name="Svec P."/>
            <person name="Pantucek R."/>
        </authorList>
    </citation>
    <scope>NUCLEOTIDE SEQUENCE [LARGE SCALE GENOMIC DNA]</scope>
    <source>
        <strain evidence="3 4">CCM 8694</strain>
    </source>
</reference>
<gene>
    <name evidence="3" type="ORF">F1735_02380</name>
</gene>
<keyword evidence="1" id="KW-0732">Signal</keyword>
<feature type="domain" description="TonB-dependent receptor plug" evidence="2">
    <location>
        <begin position="55"/>
        <end position="127"/>
    </location>
</feature>
<dbReference type="SUPFAM" id="SSF56935">
    <property type="entry name" value="Porins"/>
    <property type="match status" value="1"/>
</dbReference>